<dbReference type="RefSeq" id="WP_269427772.1">
    <property type="nucleotide sequence ID" value="NZ_JAPWGM010000003.1"/>
</dbReference>
<dbReference type="SUPFAM" id="SSF53474">
    <property type="entry name" value="alpha/beta-Hydrolases"/>
    <property type="match status" value="1"/>
</dbReference>
<evidence type="ECO:0000313" key="3">
    <source>
        <dbReference type="EMBL" id="MCZ4244719.1"/>
    </source>
</evidence>
<keyword evidence="4" id="KW-1185">Reference proteome</keyword>
<gene>
    <name evidence="3" type="ORF">O0955_11970</name>
</gene>
<evidence type="ECO:0000259" key="2">
    <source>
        <dbReference type="Pfam" id="PF20434"/>
    </source>
</evidence>
<proteinExistence type="predicted"/>
<dbReference type="GO" id="GO:0016787">
    <property type="term" value="F:hydrolase activity"/>
    <property type="evidence" value="ECO:0007669"/>
    <property type="project" value="UniProtKB-KW"/>
</dbReference>
<dbReference type="PROSITE" id="PS51257">
    <property type="entry name" value="PROKAR_LIPOPROTEIN"/>
    <property type="match status" value="1"/>
</dbReference>
<evidence type="ECO:0000313" key="4">
    <source>
        <dbReference type="Proteomes" id="UP001144347"/>
    </source>
</evidence>
<reference evidence="3" key="1">
    <citation type="submission" date="2022-12" db="EMBL/GenBank/DDBJ databases">
        <title>Genome sequence of HCMS5-2.</title>
        <authorList>
            <person name="Woo H."/>
        </authorList>
    </citation>
    <scope>NUCLEOTIDE SEQUENCE</scope>
    <source>
        <strain evidence="3">HCMS5-2</strain>
    </source>
</reference>
<dbReference type="EMBL" id="JAPWGM010000003">
    <property type="protein sequence ID" value="MCZ4244719.1"/>
    <property type="molecule type" value="Genomic_DNA"/>
</dbReference>
<comment type="caution">
    <text evidence="3">The sequence shown here is derived from an EMBL/GenBank/DDBJ whole genome shotgun (WGS) entry which is preliminary data.</text>
</comment>
<dbReference type="PANTHER" id="PTHR48081">
    <property type="entry name" value="AB HYDROLASE SUPERFAMILY PROTEIN C4A8.06C"/>
    <property type="match status" value="1"/>
</dbReference>
<dbReference type="InterPro" id="IPR050300">
    <property type="entry name" value="GDXG_lipolytic_enzyme"/>
</dbReference>
<organism evidence="3 4">
    <name type="scientific">Pedobacter punctiformis</name>
    <dbReference type="NCBI Taxonomy" id="3004097"/>
    <lineage>
        <taxon>Bacteria</taxon>
        <taxon>Pseudomonadati</taxon>
        <taxon>Bacteroidota</taxon>
        <taxon>Sphingobacteriia</taxon>
        <taxon>Sphingobacteriales</taxon>
        <taxon>Sphingobacteriaceae</taxon>
        <taxon>Pedobacter</taxon>
    </lineage>
</organism>
<dbReference type="Proteomes" id="UP001144347">
    <property type="component" value="Unassembled WGS sequence"/>
</dbReference>
<protein>
    <submittedName>
        <fullName evidence="3">Alpha/beta hydrolase</fullName>
    </submittedName>
</protein>
<dbReference type="Gene3D" id="3.40.50.1820">
    <property type="entry name" value="alpha/beta hydrolase"/>
    <property type="match status" value="1"/>
</dbReference>
<evidence type="ECO:0000256" key="1">
    <source>
        <dbReference type="ARBA" id="ARBA00022801"/>
    </source>
</evidence>
<accession>A0ABT4L9V9</accession>
<keyword evidence="1 3" id="KW-0378">Hydrolase</keyword>
<dbReference type="InterPro" id="IPR029058">
    <property type="entry name" value="AB_hydrolase_fold"/>
</dbReference>
<dbReference type="Pfam" id="PF20434">
    <property type="entry name" value="BD-FAE"/>
    <property type="match status" value="1"/>
</dbReference>
<sequence>MVRKLILSFILPFFLYGCAPVKELKGNGIEKKYSDIHYGDKDRNLMDVYLPANRSVKIPFVILIHGGAWTMAGKEYVRDYQDSLLKNGIASASINHRYANNTDIHYPQMLDDINTALNYCSEHAKEWNIRDKGFVMAGVSSGAHLALLYAYTTTKKINAIVEFCGPTNLTDTTILNYAGKVGLMDVIQKMTGKTYKKGEAIDPEFSKSSPITQIKNIPVLIIHGTADPVVNFSQSQQLSDTLDKQHIKHKLVTIKGAGHDLNLKDTTTRQLVYREAISWILQNGQ</sequence>
<feature type="domain" description="BD-FAE-like" evidence="2">
    <location>
        <begin position="46"/>
        <end position="242"/>
    </location>
</feature>
<dbReference type="InterPro" id="IPR049492">
    <property type="entry name" value="BD-FAE-like_dom"/>
</dbReference>
<name>A0ABT4L9V9_9SPHI</name>